<evidence type="ECO:0000313" key="3">
    <source>
        <dbReference type="Proteomes" id="UP001161247"/>
    </source>
</evidence>
<protein>
    <submittedName>
        <fullName evidence="2">OLC1v1002702C2</fullName>
    </submittedName>
</protein>
<reference evidence="2" key="1">
    <citation type="submission" date="2023-03" db="EMBL/GenBank/DDBJ databases">
        <authorList>
            <person name="Julca I."/>
        </authorList>
    </citation>
    <scope>NUCLEOTIDE SEQUENCE</scope>
</reference>
<dbReference type="PANTHER" id="PTHR33735">
    <property type="entry name" value="EXPRESSED PROTEIN"/>
    <property type="match status" value="1"/>
</dbReference>
<proteinExistence type="predicted"/>
<organism evidence="2 3">
    <name type="scientific">Oldenlandia corymbosa var. corymbosa</name>
    <dbReference type="NCBI Taxonomy" id="529605"/>
    <lineage>
        <taxon>Eukaryota</taxon>
        <taxon>Viridiplantae</taxon>
        <taxon>Streptophyta</taxon>
        <taxon>Embryophyta</taxon>
        <taxon>Tracheophyta</taxon>
        <taxon>Spermatophyta</taxon>
        <taxon>Magnoliopsida</taxon>
        <taxon>eudicotyledons</taxon>
        <taxon>Gunneridae</taxon>
        <taxon>Pentapetalae</taxon>
        <taxon>asterids</taxon>
        <taxon>lamiids</taxon>
        <taxon>Gentianales</taxon>
        <taxon>Rubiaceae</taxon>
        <taxon>Rubioideae</taxon>
        <taxon>Spermacoceae</taxon>
        <taxon>Hedyotis-Oldenlandia complex</taxon>
        <taxon>Oldenlandia</taxon>
    </lineage>
</organism>
<evidence type="ECO:0000313" key="2">
    <source>
        <dbReference type="EMBL" id="CAI9104087.1"/>
    </source>
</evidence>
<dbReference type="PANTHER" id="PTHR33735:SF10">
    <property type="entry name" value="EXPRESSED PROTEIN"/>
    <property type="match status" value="1"/>
</dbReference>
<keyword evidence="3" id="KW-1185">Reference proteome</keyword>
<feature type="compositionally biased region" description="Basic and acidic residues" evidence="1">
    <location>
        <begin position="127"/>
        <end position="142"/>
    </location>
</feature>
<feature type="region of interest" description="Disordered" evidence="1">
    <location>
        <begin position="117"/>
        <end position="147"/>
    </location>
</feature>
<dbReference type="EMBL" id="OX459121">
    <property type="protein sequence ID" value="CAI9104087.1"/>
    <property type="molecule type" value="Genomic_DNA"/>
</dbReference>
<dbReference type="Proteomes" id="UP001161247">
    <property type="component" value="Chromosome 4"/>
</dbReference>
<gene>
    <name evidence="2" type="ORF">OLC1_LOCUS13092</name>
</gene>
<accession>A0AAV1DB68</accession>
<name>A0AAV1DB68_OLDCO</name>
<dbReference type="AlphaFoldDB" id="A0AAV1DB68"/>
<sequence length="284" mass="31715">MTFNTLSFRNLPIVHHKKVQPNTNMQFQDKLPADQNHLQTKILYCNHTTMSTSAARNSPYKLQGLVTLLFRYKISPSAAAGGGPVTSGLSNAHQISHRRDFFSTNFFGYGRNVLSQQQSRSFSGSPKEADGKSQVKDEERKIQSTSPVSDKQSFSTWAKWLLGSFLTLLPFLKQKWERLKGIEGKVEKVVEEAEVVAEVAENVATVAENVTSEVAEKLPDNSKIKQAVLVVEEIASVTAQEAKLAEDFIHKVCEVKHDLHEMETTAEPVIDEIVKPHQQNVPTN</sequence>
<evidence type="ECO:0000256" key="1">
    <source>
        <dbReference type="SAM" id="MobiDB-lite"/>
    </source>
</evidence>